<evidence type="ECO:0000259" key="1">
    <source>
        <dbReference type="PROSITE" id="PS51736"/>
    </source>
</evidence>
<dbReference type="InterPro" id="IPR006119">
    <property type="entry name" value="Resolv_N"/>
</dbReference>
<dbReference type="Pfam" id="PF00239">
    <property type="entry name" value="Resolvase"/>
    <property type="match status" value="1"/>
</dbReference>
<dbReference type="InterPro" id="IPR048046">
    <property type="entry name" value="Transpos_IS607"/>
</dbReference>
<name>A0A6M3LMU7_9ZZZZ</name>
<evidence type="ECO:0000313" key="2">
    <source>
        <dbReference type="EMBL" id="QJA94942.1"/>
    </source>
</evidence>
<dbReference type="Gene3D" id="1.10.287.2170">
    <property type="match status" value="1"/>
</dbReference>
<dbReference type="GO" id="GO:0003677">
    <property type="term" value="F:DNA binding"/>
    <property type="evidence" value="ECO:0007669"/>
    <property type="project" value="InterPro"/>
</dbReference>
<dbReference type="AlphaFoldDB" id="A0A6M3LMU7"/>
<dbReference type="PROSITE" id="PS51736">
    <property type="entry name" value="RECOMBINASES_3"/>
    <property type="match status" value="1"/>
</dbReference>
<reference evidence="2" key="1">
    <citation type="submission" date="2020-03" db="EMBL/GenBank/DDBJ databases">
        <title>The deep terrestrial virosphere.</title>
        <authorList>
            <person name="Holmfeldt K."/>
            <person name="Nilsson E."/>
            <person name="Simone D."/>
            <person name="Lopez-Fernandez M."/>
            <person name="Wu X."/>
            <person name="de Brujin I."/>
            <person name="Lundin D."/>
            <person name="Andersson A."/>
            <person name="Bertilsson S."/>
            <person name="Dopson M."/>
        </authorList>
    </citation>
    <scope>NUCLEOTIDE SEQUENCE</scope>
    <source>
        <strain evidence="2">MM415B03696</strain>
    </source>
</reference>
<sequence length="184" mass="21158">MKISQYAKENSVTYMTAYRMVKSGKLPHKVLPTGTIVILEAKEQMPDYTICYARVSSSQNKPNLISQSKRIADFCAAKGWIVKEIIEECASGLNDKRPKLQKILHNPKVTRIVIEHSDRLTRFGMAYIKTLFQGEIVIINEVEDDKIDLMQDFVSLITSMCARLYGQRRTKRKTERIIKELNSD</sequence>
<accession>A0A6M3LMU7</accession>
<dbReference type="InterPro" id="IPR051491">
    <property type="entry name" value="Recombinase/Transposase-rel"/>
</dbReference>
<dbReference type="PANTHER" id="PTHR36172:SF1">
    <property type="entry name" value="RESOLVASE-RELATED"/>
    <property type="match status" value="1"/>
</dbReference>
<gene>
    <name evidence="2" type="ORF">MM415B03696_0010</name>
</gene>
<dbReference type="NCBIfam" id="NF033518">
    <property type="entry name" value="transpos_IS607"/>
    <property type="match status" value="1"/>
</dbReference>
<dbReference type="GO" id="GO:0000150">
    <property type="term" value="F:DNA strand exchange activity"/>
    <property type="evidence" value="ECO:0007669"/>
    <property type="project" value="InterPro"/>
</dbReference>
<proteinExistence type="predicted"/>
<dbReference type="EMBL" id="MT143273">
    <property type="protein sequence ID" value="QJA94942.1"/>
    <property type="molecule type" value="Genomic_DNA"/>
</dbReference>
<dbReference type="Gene3D" id="3.40.50.1390">
    <property type="entry name" value="Resolvase, N-terminal catalytic domain"/>
    <property type="match status" value="1"/>
</dbReference>
<feature type="domain" description="Resolvase/invertase-type recombinase catalytic" evidence="1">
    <location>
        <begin position="48"/>
        <end position="184"/>
    </location>
</feature>
<dbReference type="InterPro" id="IPR036162">
    <property type="entry name" value="Resolvase-like_N_sf"/>
</dbReference>
<dbReference type="SUPFAM" id="SSF53041">
    <property type="entry name" value="Resolvase-like"/>
    <property type="match status" value="1"/>
</dbReference>
<dbReference type="SMART" id="SM00857">
    <property type="entry name" value="Resolvase"/>
    <property type="match status" value="1"/>
</dbReference>
<dbReference type="PANTHER" id="PTHR36172">
    <property type="match status" value="1"/>
</dbReference>
<protein>
    <submittedName>
        <fullName evidence="2">Putative resolvase domain containing protein</fullName>
    </submittedName>
</protein>
<organism evidence="2">
    <name type="scientific">viral metagenome</name>
    <dbReference type="NCBI Taxonomy" id="1070528"/>
    <lineage>
        <taxon>unclassified sequences</taxon>
        <taxon>metagenomes</taxon>
        <taxon>organismal metagenomes</taxon>
    </lineage>
</organism>